<dbReference type="Proteomes" id="UP000198623">
    <property type="component" value="Unassembled WGS sequence"/>
</dbReference>
<dbReference type="InterPro" id="IPR023214">
    <property type="entry name" value="HAD_sf"/>
</dbReference>
<dbReference type="InterPro" id="IPR036412">
    <property type="entry name" value="HAD-like_sf"/>
</dbReference>
<sequence length="227" mass="26038">MIVPATLDWSNIDTVLLDMDGTLLDLHFDSYFWLEHLPTRYADIHQMDAQAARDWLHTRIMQEQGTLNWYCLDYWSRELNVDIVALKKEVADRIAFRPHVQDFLQKVREASLRAVIVTNAHRGSLALKLDKTDLADRVDAIVCSHDFGLPKEDPAFWAKLQKVEPFNPRRTLLIDDSLSVLASAQAYGIRYLLAISQPDSQHPAREIDEFAAVEHFNELEPGGLKDD</sequence>
<dbReference type="GO" id="GO:0006281">
    <property type="term" value="P:DNA repair"/>
    <property type="evidence" value="ECO:0007669"/>
    <property type="project" value="TreeGrafter"/>
</dbReference>
<dbReference type="RefSeq" id="WP_280522158.1">
    <property type="nucleotide sequence ID" value="NZ_FOOU01000018.1"/>
</dbReference>
<dbReference type="InterPro" id="IPR006439">
    <property type="entry name" value="HAD-SF_hydro_IA"/>
</dbReference>
<gene>
    <name evidence="1" type="ORF">SAMN05216175_11816</name>
</gene>
<dbReference type="SFLD" id="SFLDG01129">
    <property type="entry name" value="C1.5:_HAD__Beta-PGM__Phosphata"/>
    <property type="match status" value="1"/>
</dbReference>
<dbReference type="InterPro" id="IPR050155">
    <property type="entry name" value="HAD-like_hydrolase_sf"/>
</dbReference>
<dbReference type="NCBIfam" id="TIGR01509">
    <property type="entry name" value="HAD-SF-IA-v3"/>
    <property type="match status" value="1"/>
</dbReference>
<evidence type="ECO:0000313" key="2">
    <source>
        <dbReference type="Proteomes" id="UP000198623"/>
    </source>
</evidence>
<dbReference type="InterPro" id="IPR041492">
    <property type="entry name" value="HAD_2"/>
</dbReference>
<dbReference type="NCBIfam" id="NF011564">
    <property type="entry name" value="PRK14988.1"/>
    <property type="match status" value="1"/>
</dbReference>
<proteinExistence type="predicted"/>
<dbReference type="EMBL" id="FOOU01000018">
    <property type="protein sequence ID" value="SFG90638.1"/>
    <property type="molecule type" value="Genomic_DNA"/>
</dbReference>
<dbReference type="GO" id="GO:0008967">
    <property type="term" value="F:phosphoglycolate phosphatase activity"/>
    <property type="evidence" value="ECO:0007669"/>
    <property type="project" value="TreeGrafter"/>
</dbReference>
<protein>
    <submittedName>
        <fullName evidence="1">Putative hydrolase of the HAD superfamily</fullName>
    </submittedName>
</protein>
<dbReference type="Pfam" id="PF13419">
    <property type="entry name" value="HAD_2"/>
    <property type="match status" value="1"/>
</dbReference>
<dbReference type="Gene3D" id="3.40.50.1000">
    <property type="entry name" value="HAD superfamily/HAD-like"/>
    <property type="match status" value="1"/>
</dbReference>
<accession>A0A1I2VMW9</accession>
<name>A0A1I2VMW9_9GAMM</name>
<dbReference type="SUPFAM" id="SSF56784">
    <property type="entry name" value="HAD-like"/>
    <property type="match status" value="1"/>
</dbReference>
<keyword evidence="2" id="KW-1185">Reference proteome</keyword>
<dbReference type="GO" id="GO:0005829">
    <property type="term" value="C:cytosol"/>
    <property type="evidence" value="ECO:0007669"/>
    <property type="project" value="TreeGrafter"/>
</dbReference>
<organism evidence="1 2">
    <name type="scientific">Neptunomonas qingdaonensis</name>
    <dbReference type="NCBI Taxonomy" id="1045558"/>
    <lineage>
        <taxon>Bacteria</taxon>
        <taxon>Pseudomonadati</taxon>
        <taxon>Pseudomonadota</taxon>
        <taxon>Gammaproteobacteria</taxon>
        <taxon>Oceanospirillales</taxon>
        <taxon>Oceanospirillaceae</taxon>
        <taxon>Neptunomonas</taxon>
    </lineage>
</organism>
<dbReference type="PANTHER" id="PTHR43434:SF3">
    <property type="entry name" value="GMP_IMP NUCLEOTIDASE YRFG"/>
    <property type="match status" value="1"/>
</dbReference>
<keyword evidence="1" id="KW-0378">Hydrolase</keyword>
<dbReference type="CDD" id="cd01427">
    <property type="entry name" value="HAD_like"/>
    <property type="match status" value="1"/>
</dbReference>
<reference evidence="2" key="1">
    <citation type="submission" date="2016-10" db="EMBL/GenBank/DDBJ databases">
        <authorList>
            <person name="Varghese N."/>
            <person name="Submissions S."/>
        </authorList>
    </citation>
    <scope>NUCLEOTIDE SEQUENCE [LARGE SCALE GENOMIC DNA]</scope>
    <source>
        <strain evidence="2">CGMCC 1.10971</strain>
    </source>
</reference>
<dbReference type="AlphaFoldDB" id="A0A1I2VMW9"/>
<evidence type="ECO:0000313" key="1">
    <source>
        <dbReference type="EMBL" id="SFG90638.1"/>
    </source>
</evidence>
<dbReference type="PANTHER" id="PTHR43434">
    <property type="entry name" value="PHOSPHOGLYCOLATE PHOSPHATASE"/>
    <property type="match status" value="1"/>
</dbReference>
<dbReference type="STRING" id="1045558.SAMN05216175_11816"/>
<dbReference type="SFLD" id="SFLDS00003">
    <property type="entry name" value="Haloacid_Dehalogenase"/>
    <property type="match status" value="1"/>
</dbReference>